<accession>A0A7K3PMJ2</accession>
<evidence type="ECO:0000313" key="2">
    <source>
        <dbReference type="EMBL" id="NEB11176.1"/>
    </source>
</evidence>
<protein>
    <submittedName>
        <fullName evidence="2">dTMP kinase</fullName>
    </submittedName>
</protein>
<dbReference type="AlphaFoldDB" id="A0A7K3PMJ2"/>
<reference evidence="2 3" key="1">
    <citation type="submission" date="2020-01" db="EMBL/GenBank/DDBJ databases">
        <title>Insect and environment-associated Actinomycetes.</title>
        <authorList>
            <person name="Currrie C."/>
            <person name="Chevrette M."/>
            <person name="Carlson C."/>
            <person name="Stubbendieck R."/>
            <person name="Wendt-Pienkowski E."/>
        </authorList>
    </citation>
    <scope>NUCLEOTIDE SEQUENCE [LARGE SCALE GENOMIC DNA]</scope>
    <source>
        <strain evidence="2 3">SID14163</strain>
    </source>
</reference>
<dbReference type="Proteomes" id="UP000470446">
    <property type="component" value="Unassembled WGS sequence"/>
</dbReference>
<sequence length="131" mass="14147">DETAVLPAVEPRDADETAVLPPVTPPGAADETAVLPPVRGDDPADRVPPGYFREEGPDAGAGDAQDRTRELPRIDPDQAPPSRRRRSDWAEETPLDDLPTLADELLGPHDEDETGRDDEGRGGRGRGRGRR</sequence>
<gene>
    <name evidence="2" type="ORF">G3I32_20435</name>
</gene>
<organism evidence="2 3">
    <name type="scientific">Streptomyces coelicoflavus</name>
    <dbReference type="NCBI Taxonomy" id="285562"/>
    <lineage>
        <taxon>Bacteria</taxon>
        <taxon>Bacillati</taxon>
        <taxon>Actinomycetota</taxon>
        <taxon>Actinomycetes</taxon>
        <taxon>Kitasatosporales</taxon>
        <taxon>Streptomycetaceae</taxon>
        <taxon>Streptomyces</taxon>
    </lineage>
</organism>
<feature type="compositionally biased region" description="Basic and acidic residues" evidence="1">
    <location>
        <begin position="64"/>
        <end position="76"/>
    </location>
</feature>
<comment type="caution">
    <text evidence="2">The sequence shown here is derived from an EMBL/GenBank/DDBJ whole genome shotgun (WGS) entry which is preliminary data.</text>
</comment>
<keyword evidence="2" id="KW-0808">Transferase</keyword>
<dbReference type="GO" id="GO:0016301">
    <property type="term" value="F:kinase activity"/>
    <property type="evidence" value="ECO:0007669"/>
    <property type="project" value="UniProtKB-KW"/>
</dbReference>
<evidence type="ECO:0000256" key="1">
    <source>
        <dbReference type="SAM" id="MobiDB-lite"/>
    </source>
</evidence>
<name>A0A7K3PMJ2_9ACTN</name>
<keyword evidence="2" id="KW-0418">Kinase</keyword>
<feature type="region of interest" description="Disordered" evidence="1">
    <location>
        <begin position="1"/>
        <end position="131"/>
    </location>
</feature>
<feature type="non-terminal residue" evidence="2">
    <location>
        <position position="1"/>
    </location>
</feature>
<dbReference type="EMBL" id="JAAGMA010000550">
    <property type="protein sequence ID" value="NEB11176.1"/>
    <property type="molecule type" value="Genomic_DNA"/>
</dbReference>
<proteinExistence type="predicted"/>
<evidence type="ECO:0000313" key="3">
    <source>
        <dbReference type="Proteomes" id="UP000470446"/>
    </source>
</evidence>